<sequence>MTHAAPEQQPPPKASGHAAILQHMPVELLHYSSVYPEVADPSAPFQLGTMMKLAVAAAHGDREIADECWFIVDSTFAKQTKAGDFGGDPMSAAVWLGEFTRSVLVIQQSPLAAHFKDRIEALKPALAKAMHWMNKQRSRLLFEDRAIPDRLLSEAQAYLFCGRLLDDPALIKYGHGFLDTAMKTFRASDGAFLEKNGTGSGYEAASLVRLQEIMLNVPDIHLEEPFAKGIQWELTHIRADGTVLADGKPGFFSHSKMIMGPEKQVNVGEISLALLYYHERANDAASLAAIERLQKHYATIAAATPTSPPSK</sequence>
<name>B4CY66_9BACT</name>
<reference evidence="1 2" key="1">
    <citation type="journal article" date="2011" name="J. Bacteriol.">
        <title>Genome sequence of Chthoniobacter flavus Ellin428, an aerobic heterotrophic soil bacterium.</title>
        <authorList>
            <person name="Kant R."/>
            <person name="van Passel M.W."/>
            <person name="Palva A."/>
            <person name="Lucas S."/>
            <person name="Lapidus A."/>
            <person name="Glavina Del Rio T."/>
            <person name="Dalin E."/>
            <person name="Tice H."/>
            <person name="Bruce D."/>
            <person name="Goodwin L."/>
            <person name="Pitluck S."/>
            <person name="Larimer F.W."/>
            <person name="Land M.L."/>
            <person name="Hauser L."/>
            <person name="Sangwan P."/>
            <person name="de Vos W.M."/>
            <person name="Janssen P.H."/>
            <person name="Smidt H."/>
        </authorList>
    </citation>
    <scope>NUCLEOTIDE SEQUENCE [LARGE SCALE GENOMIC DNA]</scope>
    <source>
        <strain evidence="1 2">Ellin428</strain>
    </source>
</reference>
<comment type="caution">
    <text evidence="1">The sequence shown here is derived from an EMBL/GenBank/DDBJ whole genome shotgun (WGS) entry which is preliminary data.</text>
</comment>
<organism evidence="1 2">
    <name type="scientific">Chthoniobacter flavus Ellin428</name>
    <dbReference type="NCBI Taxonomy" id="497964"/>
    <lineage>
        <taxon>Bacteria</taxon>
        <taxon>Pseudomonadati</taxon>
        <taxon>Verrucomicrobiota</taxon>
        <taxon>Spartobacteria</taxon>
        <taxon>Chthoniobacterales</taxon>
        <taxon>Chthoniobacteraceae</taxon>
        <taxon>Chthoniobacter</taxon>
    </lineage>
</organism>
<dbReference type="Proteomes" id="UP000005824">
    <property type="component" value="Unassembled WGS sequence"/>
</dbReference>
<keyword evidence="2" id="KW-1185">Reference proteome</keyword>
<dbReference type="InParanoid" id="B4CY66"/>
<dbReference type="EMBL" id="ABVL01000003">
    <property type="protein sequence ID" value="EDY21214.1"/>
    <property type="molecule type" value="Genomic_DNA"/>
</dbReference>
<evidence type="ECO:0000313" key="2">
    <source>
        <dbReference type="Proteomes" id="UP000005824"/>
    </source>
</evidence>
<gene>
    <name evidence="1" type="ORF">CfE428DRAFT_1507</name>
</gene>
<dbReference type="STRING" id="497964.CfE428DRAFT_1507"/>
<protein>
    <submittedName>
        <fullName evidence="1">Uncharacterized protein</fullName>
    </submittedName>
</protein>
<proteinExistence type="predicted"/>
<evidence type="ECO:0000313" key="1">
    <source>
        <dbReference type="EMBL" id="EDY21214.1"/>
    </source>
</evidence>
<dbReference type="eggNOG" id="ENOG5033HY4">
    <property type="taxonomic scope" value="Bacteria"/>
</dbReference>
<accession>B4CY66</accession>
<dbReference type="AlphaFoldDB" id="B4CY66"/>